<sequence length="215" mass="24678">MNKRVLVACEYSGTVRDAFSTLGWDAWSCDLLPTESEKTKSEGKHIMADVRLLIPGNWDLMICHPPCTYLTVAGNRHIPGNPERWKKQYEAMMFAWDLFNADIPHIAMENPVGVLSTYIRKPDQIIQPYEYGHPESKKTCLWLKELPELQPTHILSLPKCGHWNNQTADGQNKVMYNGKWLAFNDPMTAHLRSKTYEGIALAMAEQWTKYINQLA</sequence>
<dbReference type="AlphaFoldDB" id="A0A015U1B6"/>
<accession>A0A015U1B6</accession>
<proteinExistence type="predicted"/>
<evidence type="ECO:0000313" key="2">
    <source>
        <dbReference type="Proteomes" id="UP000020773"/>
    </source>
</evidence>
<organism evidence="1 2">
    <name type="scientific">Bacteroides fragilis str. 3998T(B)3</name>
    <dbReference type="NCBI Taxonomy" id="1339316"/>
    <lineage>
        <taxon>Bacteria</taxon>
        <taxon>Pseudomonadati</taxon>
        <taxon>Bacteroidota</taxon>
        <taxon>Bacteroidia</taxon>
        <taxon>Bacteroidales</taxon>
        <taxon>Bacteroidaceae</taxon>
        <taxon>Bacteroides</taxon>
    </lineage>
</organism>
<name>A0A015U1B6_BACFG</name>
<protein>
    <submittedName>
        <fullName evidence="1">Putative gp12</fullName>
    </submittedName>
</protein>
<dbReference type="Proteomes" id="UP000020773">
    <property type="component" value="Unassembled WGS sequence"/>
</dbReference>
<dbReference type="RefSeq" id="WP_008768843.1">
    <property type="nucleotide sequence ID" value="NZ_JGDB01000168.1"/>
</dbReference>
<reference evidence="1 2" key="1">
    <citation type="submission" date="2014-02" db="EMBL/GenBank/DDBJ databases">
        <authorList>
            <person name="Sears C."/>
            <person name="Carroll K."/>
            <person name="Sack B.R."/>
            <person name="Qadri F."/>
            <person name="Myers L.L."/>
            <person name="Chung G.-T."/>
            <person name="Escheverria P."/>
            <person name="Fraser C.M."/>
            <person name="Sadzewicz L."/>
            <person name="Shefchek K.A."/>
            <person name="Tallon L."/>
            <person name="Das S.P."/>
            <person name="Daugherty S."/>
            <person name="Mongodin E.F."/>
        </authorList>
    </citation>
    <scope>NUCLEOTIDE SEQUENCE [LARGE SCALE GENOMIC DNA]</scope>
    <source>
        <strain evidence="2">3998T(B)3</strain>
    </source>
</reference>
<evidence type="ECO:0000313" key="1">
    <source>
        <dbReference type="EMBL" id="EXY90489.1"/>
    </source>
</evidence>
<gene>
    <name evidence="1" type="ORF">M125_2806</name>
</gene>
<comment type="caution">
    <text evidence="1">The sequence shown here is derived from an EMBL/GenBank/DDBJ whole genome shotgun (WGS) entry which is preliminary data.</text>
</comment>
<dbReference type="PATRIC" id="fig|1339316.3.peg.2684"/>
<dbReference type="EMBL" id="JGDB01000168">
    <property type="protein sequence ID" value="EXY90489.1"/>
    <property type="molecule type" value="Genomic_DNA"/>
</dbReference>